<proteinExistence type="predicted"/>
<keyword evidence="2" id="KW-1185">Reference proteome</keyword>
<evidence type="ECO:0000313" key="2">
    <source>
        <dbReference type="Proteomes" id="UP000582090"/>
    </source>
</evidence>
<organism evidence="1 2">
    <name type="scientific">Rhizobium metallidurans</name>
    <dbReference type="NCBI Taxonomy" id="1265931"/>
    <lineage>
        <taxon>Bacteria</taxon>
        <taxon>Pseudomonadati</taxon>
        <taxon>Pseudomonadota</taxon>
        <taxon>Alphaproteobacteria</taxon>
        <taxon>Hyphomicrobiales</taxon>
        <taxon>Rhizobiaceae</taxon>
        <taxon>Rhizobium/Agrobacterium group</taxon>
        <taxon>Rhizobium</taxon>
    </lineage>
</organism>
<reference evidence="1 2" key="1">
    <citation type="submission" date="2020-08" db="EMBL/GenBank/DDBJ databases">
        <title>Genomic Encyclopedia of Type Strains, Phase IV (KMG-IV): sequencing the most valuable type-strain genomes for metagenomic binning, comparative biology and taxonomic classification.</title>
        <authorList>
            <person name="Goeker M."/>
        </authorList>
    </citation>
    <scope>NUCLEOTIDE SEQUENCE [LARGE SCALE GENOMIC DNA]</scope>
    <source>
        <strain evidence="1 2">DSM 26575</strain>
    </source>
</reference>
<dbReference type="AlphaFoldDB" id="A0A7W6GD98"/>
<accession>A0A7W6GD98</accession>
<dbReference type="Proteomes" id="UP000582090">
    <property type="component" value="Unassembled WGS sequence"/>
</dbReference>
<dbReference type="RefSeq" id="WP_183902316.1">
    <property type="nucleotide sequence ID" value="NZ_JACIDW010000023.1"/>
</dbReference>
<name>A0A7W6GD98_9HYPH</name>
<protein>
    <submittedName>
        <fullName evidence="1">Uncharacterized protein</fullName>
    </submittedName>
</protein>
<comment type="caution">
    <text evidence="1">The sequence shown here is derived from an EMBL/GenBank/DDBJ whole genome shotgun (WGS) entry which is preliminary data.</text>
</comment>
<sequence length="213" mass="23870">MSWQVDYAIKSILEVPAVTGAETIRGDAIKITAERRPESVAVISDADFIDAAVAKAYHQEYPEMEFLCGYRKGAVWEGGAIRYLESQKIGWGNGGTLTSAIQDDNVKTASHKEFFFSDRLIRQLRCVTSIDREFDRIHSVSLVDGRKLRIGMLMEYEPTAEAVRSLWGRFGAVDVVWNINPNGKPTQKAIEAGDELGCKVMKWDELKVLLKGR</sequence>
<evidence type="ECO:0000313" key="1">
    <source>
        <dbReference type="EMBL" id="MBB3966850.1"/>
    </source>
</evidence>
<gene>
    <name evidence="1" type="ORF">GGQ67_004542</name>
</gene>
<dbReference type="EMBL" id="JACIDW010000023">
    <property type="protein sequence ID" value="MBB3966850.1"/>
    <property type="molecule type" value="Genomic_DNA"/>
</dbReference>